<name>A0ABR3Q674_9TREE</name>
<dbReference type="PANTHER" id="PTHR35524:SF1">
    <property type="entry name" value="ALPHA-ACETOLACTATE DECARBOXYLASE"/>
    <property type="match status" value="1"/>
</dbReference>
<gene>
    <name evidence="9" type="ORF">Q8F55_004138</name>
</gene>
<keyword evidence="6" id="KW-0210">Decarboxylase</keyword>
<evidence type="ECO:0000256" key="6">
    <source>
        <dbReference type="ARBA" id="ARBA00022793"/>
    </source>
</evidence>
<dbReference type="PIRSF" id="PIRSF001332">
    <property type="entry name" value="Acetolac_decarb"/>
    <property type="match status" value="1"/>
</dbReference>
<dbReference type="Gene3D" id="3.30.1330.80">
    <property type="entry name" value="Hypothetical protein, similar to alpha- acetolactate decarboxylase, domain 2"/>
    <property type="match status" value="2"/>
</dbReference>
<evidence type="ECO:0000313" key="10">
    <source>
        <dbReference type="Proteomes" id="UP001565368"/>
    </source>
</evidence>
<evidence type="ECO:0000256" key="5">
    <source>
        <dbReference type="ARBA" id="ARBA00020164"/>
    </source>
</evidence>
<dbReference type="Proteomes" id="UP001565368">
    <property type="component" value="Unassembled WGS sequence"/>
</dbReference>
<dbReference type="PANTHER" id="PTHR35524">
    <property type="entry name" value="ALPHA-ACETOLACTATE DECARBOXYLASE"/>
    <property type="match status" value="1"/>
</dbReference>
<keyword evidence="10" id="KW-1185">Reference proteome</keyword>
<evidence type="ECO:0000256" key="2">
    <source>
        <dbReference type="ARBA" id="ARBA00005170"/>
    </source>
</evidence>
<keyword evidence="7" id="KW-0005">Acetoin biosynthesis</keyword>
<dbReference type="GeneID" id="95985181"/>
<sequence length="242" mass="25429">MPPNELYQFSVVSALMDGVASTGVPLRQVLAHGSHGLGTFRSMRGELIALDGECWQMRHDGSVRAADLTEGSPTEDFSPFAMVTDFAAEASTRAAISAKDGVEGVLARLAPNANNTHVAFRIDGAFKAITVRTAQGQCFPGEGLKDVASRQVTVTLPASRGTVVGFRSPQFLQGVAVAGVHMHYIDEGRTAGGHVLALESDGEVEVQVAELWRTVMDLPRGDAAFNAAPLALNDGGIKAVEG</sequence>
<dbReference type="SUPFAM" id="SSF117856">
    <property type="entry name" value="AF0104/ALDC/Ptd012-like"/>
    <property type="match status" value="1"/>
</dbReference>
<protein>
    <recommendedName>
        <fullName evidence="5">Alpha-acetolactate decarboxylase</fullName>
        <ecNumber evidence="4">4.1.1.5</ecNumber>
    </recommendedName>
</protein>
<evidence type="ECO:0000256" key="4">
    <source>
        <dbReference type="ARBA" id="ARBA00013204"/>
    </source>
</evidence>
<evidence type="ECO:0000313" key="9">
    <source>
        <dbReference type="EMBL" id="KAL1410135.1"/>
    </source>
</evidence>
<organism evidence="9 10">
    <name type="scientific">Vanrija albida</name>
    <dbReference type="NCBI Taxonomy" id="181172"/>
    <lineage>
        <taxon>Eukaryota</taxon>
        <taxon>Fungi</taxon>
        <taxon>Dikarya</taxon>
        <taxon>Basidiomycota</taxon>
        <taxon>Agaricomycotina</taxon>
        <taxon>Tremellomycetes</taxon>
        <taxon>Trichosporonales</taxon>
        <taxon>Trichosporonaceae</taxon>
        <taxon>Vanrija</taxon>
    </lineage>
</organism>
<dbReference type="EC" id="4.1.1.5" evidence="4"/>
<dbReference type="RefSeq" id="XP_069210079.1">
    <property type="nucleotide sequence ID" value="XM_069352661.1"/>
</dbReference>
<comment type="caution">
    <text evidence="9">The sequence shown here is derived from an EMBL/GenBank/DDBJ whole genome shotgun (WGS) entry which is preliminary data.</text>
</comment>
<dbReference type="CDD" id="cd17299">
    <property type="entry name" value="acetolactate_decarboxylase"/>
    <property type="match status" value="1"/>
</dbReference>
<evidence type="ECO:0000256" key="8">
    <source>
        <dbReference type="ARBA" id="ARBA00023239"/>
    </source>
</evidence>
<evidence type="ECO:0000256" key="1">
    <source>
        <dbReference type="ARBA" id="ARBA00001784"/>
    </source>
</evidence>
<evidence type="ECO:0000256" key="7">
    <source>
        <dbReference type="ARBA" id="ARBA00023061"/>
    </source>
</evidence>
<comment type="similarity">
    <text evidence="3">Belongs to the alpha-acetolactate decarboxylase family.</text>
</comment>
<comment type="pathway">
    <text evidence="2">Polyol metabolism; (R,R)-butane-2,3-diol biosynthesis; (R,R)-butane-2,3-diol from pyruvate: step 2/3.</text>
</comment>
<evidence type="ECO:0000256" key="3">
    <source>
        <dbReference type="ARBA" id="ARBA00007106"/>
    </source>
</evidence>
<proteinExistence type="inferred from homology"/>
<dbReference type="Pfam" id="PF03306">
    <property type="entry name" value="AAL_decarboxy"/>
    <property type="match status" value="1"/>
</dbReference>
<comment type="catalytic activity">
    <reaction evidence="1">
        <text>(2S)-2-acetolactate + H(+) = (R)-acetoin + CO2</text>
        <dbReference type="Rhea" id="RHEA:21580"/>
        <dbReference type="ChEBI" id="CHEBI:15378"/>
        <dbReference type="ChEBI" id="CHEBI:15686"/>
        <dbReference type="ChEBI" id="CHEBI:16526"/>
        <dbReference type="ChEBI" id="CHEBI:58476"/>
        <dbReference type="EC" id="4.1.1.5"/>
    </reaction>
</comment>
<accession>A0ABR3Q674</accession>
<dbReference type="InterPro" id="IPR005128">
    <property type="entry name" value="Acetolactate_a_deCO2ase"/>
</dbReference>
<reference evidence="9 10" key="1">
    <citation type="submission" date="2023-08" db="EMBL/GenBank/DDBJ databases">
        <title>Annotated Genome Sequence of Vanrija albida AlHP1.</title>
        <authorList>
            <person name="Herzog R."/>
        </authorList>
    </citation>
    <scope>NUCLEOTIDE SEQUENCE [LARGE SCALE GENOMIC DNA]</scope>
    <source>
        <strain evidence="9 10">AlHP1</strain>
    </source>
</reference>
<dbReference type="EMBL" id="JBBXJM010000003">
    <property type="protein sequence ID" value="KAL1410135.1"/>
    <property type="molecule type" value="Genomic_DNA"/>
</dbReference>
<keyword evidence="8" id="KW-0456">Lyase</keyword>